<dbReference type="PROSITE" id="PS51257">
    <property type="entry name" value="PROKAR_LIPOPROTEIN"/>
    <property type="match status" value="1"/>
</dbReference>
<organism evidence="3 4">
    <name type="scientific">Qipengyuania oceanensis</name>
    <dbReference type="NCBI Taxonomy" id="1463597"/>
    <lineage>
        <taxon>Bacteria</taxon>
        <taxon>Pseudomonadati</taxon>
        <taxon>Pseudomonadota</taxon>
        <taxon>Alphaproteobacteria</taxon>
        <taxon>Sphingomonadales</taxon>
        <taxon>Erythrobacteraceae</taxon>
        <taxon>Qipengyuania</taxon>
    </lineage>
</organism>
<protein>
    <recommendedName>
        <fullName evidence="5">Peptidase inhibitor I78</fullName>
    </recommendedName>
</protein>
<evidence type="ECO:0000256" key="2">
    <source>
        <dbReference type="SAM" id="SignalP"/>
    </source>
</evidence>
<dbReference type="EMBL" id="WTYN01000001">
    <property type="protein sequence ID" value="MXO61579.1"/>
    <property type="molecule type" value="Genomic_DNA"/>
</dbReference>
<dbReference type="Gene3D" id="3.30.10.10">
    <property type="entry name" value="Trypsin Inhibitor V, subunit A"/>
    <property type="match status" value="1"/>
</dbReference>
<evidence type="ECO:0008006" key="5">
    <source>
        <dbReference type="Google" id="ProtNLM"/>
    </source>
</evidence>
<feature type="signal peptide" evidence="2">
    <location>
        <begin position="1"/>
        <end position="19"/>
    </location>
</feature>
<name>A0A844YE06_9SPHN</name>
<keyword evidence="2" id="KW-0732">Signal</keyword>
<dbReference type="AlphaFoldDB" id="A0A844YE06"/>
<reference evidence="3 4" key="1">
    <citation type="submission" date="2019-12" db="EMBL/GenBank/DDBJ databases">
        <title>Genomic-based taxomic classification of the family Erythrobacteraceae.</title>
        <authorList>
            <person name="Xu L."/>
        </authorList>
    </citation>
    <scope>NUCLEOTIDE SEQUENCE [LARGE SCALE GENOMIC DNA]</scope>
    <source>
        <strain evidence="3 4">MCCC 1A09965</strain>
    </source>
</reference>
<sequence>MIRFAFLPLAAALALSACGQTKTADGENADDFAARVNGGSATASTTPQAGATPAATATPMPGAAEGQFVPGTATDPQANGCAAPKVAPFYGKQADEPTRVAIMEAIAPQRDVRFLLPGSTVQPDPNSRRLNVMLDASGIIRDARCGN</sequence>
<proteinExistence type="predicted"/>
<dbReference type="Proteomes" id="UP000445582">
    <property type="component" value="Unassembled WGS sequence"/>
</dbReference>
<evidence type="ECO:0000313" key="4">
    <source>
        <dbReference type="Proteomes" id="UP000445582"/>
    </source>
</evidence>
<comment type="caution">
    <text evidence="3">The sequence shown here is derived from an EMBL/GenBank/DDBJ whole genome shotgun (WGS) entry which is preliminary data.</text>
</comment>
<dbReference type="OrthoDB" id="8724542at2"/>
<evidence type="ECO:0000256" key="1">
    <source>
        <dbReference type="SAM" id="MobiDB-lite"/>
    </source>
</evidence>
<evidence type="ECO:0000313" key="3">
    <source>
        <dbReference type="EMBL" id="MXO61579.1"/>
    </source>
</evidence>
<gene>
    <name evidence="3" type="ORF">GRI48_01010</name>
</gene>
<accession>A0A844YE06</accession>
<keyword evidence="4" id="KW-1185">Reference proteome</keyword>
<feature type="compositionally biased region" description="Low complexity" evidence="1">
    <location>
        <begin position="38"/>
        <end position="64"/>
    </location>
</feature>
<feature type="chain" id="PRO_5032628249" description="Peptidase inhibitor I78" evidence="2">
    <location>
        <begin position="20"/>
        <end position="147"/>
    </location>
</feature>
<dbReference type="RefSeq" id="WP_160670111.1">
    <property type="nucleotide sequence ID" value="NZ_WTYN01000001.1"/>
</dbReference>
<feature type="region of interest" description="Disordered" evidence="1">
    <location>
        <begin position="37"/>
        <end position="76"/>
    </location>
</feature>